<feature type="compositionally biased region" description="Pro residues" evidence="1">
    <location>
        <begin position="222"/>
        <end position="240"/>
    </location>
</feature>
<reference evidence="2" key="1">
    <citation type="submission" date="2014-11" db="EMBL/GenBank/DDBJ databases">
        <authorList>
            <person name="Otto D Thomas"/>
            <person name="Naeem Raeece"/>
        </authorList>
    </citation>
    <scope>NUCLEOTIDE SEQUENCE</scope>
</reference>
<sequence length="297" mass="32074">MQVHRLSPRRVEPNQEYRGETVHRSPAGFPPFCNTSSSNHGHRRGQGAIRSVGRSVNEARIFILRENDQALDEIERGGSTVGRSGHREIKCVRLLSKDFGGACVCFRETLQMSTKANEEVLVMAALNLNLAAALFESERSVFDSSSDCMLSAFPSAEKYLREGEELAAATLGPEHLFTKELDRALRGVRAEEREGSAGDSCVAEGESANGRGERRGPHSRTPRPPPLPAPLPPPAPPAPPSAASHAAPQGGGEERRGAVCAEAQASLLLTPSHTPMEFSFPFMLLVDGLLPRLPEVL</sequence>
<name>A0A0G4H5J3_9ALVE</name>
<dbReference type="EMBL" id="CDMZ01001889">
    <property type="protein sequence ID" value="CEM38900.1"/>
    <property type="molecule type" value="Genomic_DNA"/>
</dbReference>
<evidence type="ECO:0000313" key="2">
    <source>
        <dbReference type="EMBL" id="CEM38900.1"/>
    </source>
</evidence>
<feature type="compositionally biased region" description="Basic and acidic residues" evidence="1">
    <location>
        <begin position="9"/>
        <end position="23"/>
    </location>
</feature>
<gene>
    <name evidence="2" type="ORF">Cvel_24709</name>
</gene>
<dbReference type="VEuPathDB" id="CryptoDB:Cvel_24709"/>
<proteinExistence type="predicted"/>
<evidence type="ECO:0000256" key="1">
    <source>
        <dbReference type="SAM" id="MobiDB-lite"/>
    </source>
</evidence>
<dbReference type="AlphaFoldDB" id="A0A0G4H5J3"/>
<feature type="region of interest" description="Disordered" evidence="1">
    <location>
        <begin position="189"/>
        <end position="257"/>
    </location>
</feature>
<accession>A0A0G4H5J3</accession>
<feature type="region of interest" description="Disordered" evidence="1">
    <location>
        <begin position="1"/>
        <end position="49"/>
    </location>
</feature>
<organism evidence="2">
    <name type="scientific">Chromera velia CCMP2878</name>
    <dbReference type="NCBI Taxonomy" id="1169474"/>
    <lineage>
        <taxon>Eukaryota</taxon>
        <taxon>Sar</taxon>
        <taxon>Alveolata</taxon>
        <taxon>Colpodellida</taxon>
        <taxon>Chromeraceae</taxon>
        <taxon>Chromera</taxon>
    </lineage>
</organism>
<protein>
    <submittedName>
        <fullName evidence="2">Uncharacterized protein</fullName>
    </submittedName>
</protein>